<keyword evidence="3" id="KW-0472">Membrane</keyword>
<comment type="subcellular location">
    <subcellularLocation>
        <location evidence="3">Cell membrane</location>
        <topology evidence="3">Peripheral membrane protein</topology>
        <orientation evidence="3">Cytoplasmic side</orientation>
    </subcellularLocation>
</comment>
<dbReference type="Proteomes" id="UP000477311">
    <property type="component" value="Unassembled WGS sequence"/>
</dbReference>
<dbReference type="GO" id="GO:0048038">
    <property type="term" value="F:quinone binding"/>
    <property type="evidence" value="ECO:0007669"/>
    <property type="project" value="UniProtKB-KW"/>
</dbReference>
<dbReference type="PANTHER" id="PTHR10884">
    <property type="entry name" value="NADH DEHYDROGENASE UBIQUINONE IRON-SULFUR PROTEIN 3"/>
    <property type="match status" value="1"/>
</dbReference>
<dbReference type="InterPro" id="IPR037232">
    <property type="entry name" value="NADH_quin_OxRdtase_su_C/D-like"/>
</dbReference>
<dbReference type="EMBL" id="JAAKYA010000053">
    <property type="protein sequence ID" value="NGO39437.1"/>
    <property type="molecule type" value="Genomic_DNA"/>
</dbReference>
<keyword evidence="3 5" id="KW-0874">Quinone</keyword>
<dbReference type="InterPro" id="IPR020396">
    <property type="entry name" value="NADH_UbQ_OxRdtase_CS"/>
</dbReference>
<evidence type="ECO:0000256" key="5">
    <source>
        <dbReference type="RuleBase" id="RU003582"/>
    </source>
</evidence>
<dbReference type="RefSeq" id="WP_165107457.1">
    <property type="nucleotide sequence ID" value="NZ_JAAKYA010000053.1"/>
</dbReference>
<feature type="domain" description="NADH:ubiquinone oxidoreductase 30kDa subunit" evidence="7">
    <location>
        <begin position="39"/>
        <end position="155"/>
    </location>
</feature>
<keyword evidence="3 4" id="KW-1278">Translocase</keyword>
<comment type="subunit">
    <text evidence="3">NDH-1 is composed of 14 different subunits. Subunits NuoB, C, D, E, F, and G constitute the peripheral sector of the complex.</text>
</comment>
<organism evidence="8 9">
    <name type="scientific">Limisphaera ngatamarikiensis</name>
    <dbReference type="NCBI Taxonomy" id="1324935"/>
    <lineage>
        <taxon>Bacteria</taxon>
        <taxon>Pseudomonadati</taxon>
        <taxon>Verrucomicrobiota</taxon>
        <taxon>Verrucomicrobiia</taxon>
        <taxon>Limisphaerales</taxon>
        <taxon>Limisphaeraceae</taxon>
        <taxon>Limisphaera</taxon>
    </lineage>
</organism>
<keyword evidence="2 3" id="KW-0813">Transport</keyword>
<comment type="caution">
    <text evidence="8">The sequence shown here is derived from an EMBL/GenBank/DDBJ whole genome shotgun (WGS) entry which is preliminary data.</text>
</comment>
<dbReference type="PANTHER" id="PTHR10884:SF14">
    <property type="entry name" value="NADH DEHYDROGENASE [UBIQUINONE] IRON-SULFUR PROTEIN 3, MITOCHONDRIAL"/>
    <property type="match status" value="1"/>
</dbReference>
<evidence type="ECO:0000313" key="9">
    <source>
        <dbReference type="Proteomes" id="UP000477311"/>
    </source>
</evidence>
<protein>
    <recommendedName>
        <fullName evidence="3">NADH-quinone oxidoreductase subunit C</fullName>
        <ecNumber evidence="3">7.1.1.-</ecNumber>
    </recommendedName>
    <alternativeName>
        <fullName evidence="3">NADH dehydrogenase I subunit C</fullName>
    </alternativeName>
    <alternativeName>
        <fullName evidence="3">NDH-1 subunit C</fullName>
    </alternativeName>
</protein>
<keyword evidence="9" id="KW-1185">Reference proteome</keyword>
<name>A0A6M1RPV2_9BACT</name>
<evidence type="ECO:0000256" key="1">
    <source>
        <dbReference type="ARBA" id="ARBA00007569"/>
    </source>
</evidence>
<comment type="function">
    <text evidence="3">NDH-1 shuttles electrons from NADH, via FMN and iron-sulfur (Fe-S) centers, to quinones in the respiratory chain. The immediate electron acceptor for the enzyme in this species is believed to be ubiquinone. Couples the redox reaction to proton translocation (for every two electrons transferred, four hydrogen ions are translocated across the cytoplasmic membrane), and thus conserves the redox energy in a proton gradient.</text>
</comment>
<evidence type="ECO:0000256" key="4">
    <source>
        <dbReference type="RuleBase" id="RU003456"/>
    </source>
</evidence>
<dbReference type="EC" id="7.1.1.-" evidence="3"/>
<evidence type="ECO:0000256" key="6">
    <source>
        <dbReference type="SAM" id="MobiDB-lite"/>
    </source>
</evidence>
<evidence type="ECO:0000256" key="3">
    <source>
        <dbReference type="HAMAP-Rule" id="MF_01357"/>
    </source>
</evidence>
<sequence length="199" mass="22853">MKVETVTALELAQQLRGRFPGWLGEPEEFRDEVSLDLADPEQVAEVCRVARDELGFDFLLDITSVDNFDRPPRWLIVYHLYNLRHRQMLRLRTRVPEERSELPTVTGVWPAADWHEREIYDMMGIRFRGHPDLRRILMWEGYPYHPLRKDFPLGGLPSEVPGVAFTEVAPLEGGPFVTAPGAPDAIQREPRAKPGPTES</sequence>
<dbReference type="GO" id="GO:0008137">
    <property type="term" value="F:NADH dehydrogenase (ubiquinone) activity"/>
    <property type="evidence" value="ECO:0007669"/>
    <property type="project" value="InterPro"/>
</dbReference>
<dbReference type="SUPFAM" id="SSF143243">
    <property type="entry name" value="Nqo5-like"/>
    <property type="match status" value="1"/>
</dbReference>
<evidence type="ECO:0000259" key="7">
    <source>
        <dbReference type="Pfam" id="PF00329"/>
    </source>
</evidence>
<keyword evidence="3" id="KW-0830">Ubiquinone</keyword>
<dbReference type="GO" id="GO:0005886">
    <property type="term" value="C:plasma membrane"/>
    <property type="evidence" value="ECO:0007669"/>
    <property type="project" value="UniProtKB-SubCell"/>
</dbReference>
<dbReference type="Pfam" id="PF00329">
    <property type="entry name" value="Complex1_30kDa"/>
    <property type="match status" value="1"/>
</dbReference>
<dbReference type="InterPro" id="IPR001268">
    <property type="entry name" value="NADH_UbQ_OxRdtase_30kDa_su"/>
</dbReference>
<dbReference type="HAMAP" id="MF_01357">
    <property type="entry name" value="NDH1_NuoC"/>
    <property type="match status" value="1"/>
</dbReference>
<evidence type="ECO:0000256" key="2">
    <source>
        <dbReference type="ARBA" id="ARBA00022448"/>
    </source>
</evidence>
<feature type="region of interest" description="Disordered" evidence="6">
    <location>
        <begin position="176"/>
        <end position="199"/>
    </location>
</feature>
<dbReference type="GO" id="GO:0050136">
    <property type="term" value="F:NADH dehydrogenase (quinone) (non-electrogenic) activity"/>
    <property type="evidence" value="ECO:0007669"/>
    <property type="project" value="UniProtKB-UniRule"/>
</dbReference>
<gene>
    <name evidence="3" type="primary">nuoC</name>
    <name evidence="8" type="ORF">G4L39_08505</name>
</gene>
<comment type="similarity">
    <text evidence="1 3 4">Belongs to the complex I 30 kDa subunit family.</text>
</comment>
<keyword evidence="3 4" id="KW-0520">NAD</keyword>
<reference evidence="8 9" key="1">
    <citation type="submission" date="2020-02" db="EMBL/GenBank/DDBJ databases">
        <title>Draft genome sequence of Limisphaera ngatamarikiensis NGM72.4T, a thermophilic Verrucomicrobia grouped in subdivision 3.</title>
        <authorList>
            <person name="Carere C.R."/>
            <person name="Steen J."/>
            <person name="Hugenholtz P."/>
            <person name="Stott M.B."/>
        </authorList>
    </citation>
    <scope>NUCLEOTIDE SEQUENCE [LARGE SCALE GENOMIC DNA]</scope>
    <source>
        <strain evidence="8 9">NGM72.4</strain>
    </source>
</reference>
<dbReference type="NCBIfam" id="TIGR01961">
    <property type="entry name" value="NuoC_fam"/>
    <property type="match status" value="1"/>
</dbReference>
<accession>A0A6M1RPV2</accession>
<dbReference type="Gene3D" id="3.30.460.80">
    <property type="entry name" value="NADH:ubiquinone oxidoreductase, 30kDa subunit"/>
    <property type="match status" value="1"/>
</dbReference>
<keyword evidence="3" id="KW-1003">Cell membrane</keyword>
<proteinExistence type="inferred from homology"/>
<dbReference type="InterPro" id="IPR010218">
    <property type="entry name" value="NADH_DH_suC"/>
</dbReference>
<comment type="catalytic activity">
    <reaction evidence="3 5">
        <text>a quinone + NADH + 5 H(+)(in) = a quinol + NAD(+) + 4 H(+)(out)</text>
        <dbReference type="Rhea" id="RHEA:57888"/>
        <dbReference type="ChEBI" id="CHEBI:15378"/>
        <dbReference type="ChEBI" id="CHEBI:24646"/>
        <dbReference type="ChEBI" id="CHEBI:57540"/>
        <dbReference type="ChEBI" id="CHEBI:57945"/>
        <dbReference type="ChEBI" id="CHEBI:132124"/>
    </reaction>
</comment>
<evidence type="ECO:0000313" key="8">
    <source>
        <dbReference type="EMBL" id="NGO39437.1"/>
    </source>
</evidence>
<dbReference type="AlphaFoldDB" id="A0A6M1RPV2"/>
<dbReference type="PROSITE" id="PS00542">
    <property type="entry name" value="COMPLEX1_30K"/>
    <property type="match status" value="1"/>
</dbReference>